<organism evidence="2 3">
    <name type="scientific">Fistulifera solaris</name>
    <name type="common">Oleaginous diatom</name>
    <dbReference type="NCBI Taxonomy" id="1519565"/>
    <lineage>
        <taxon>Eukaryota</taxon>
        <taxon>Sar</taxon>
        <taxon>Stramenopiles</taxon>
        <taxon>Ochrophyta</taxon>
        <taxon>Bacillariophyta</taxon>
        <taxon>Bacillariophyceae</taxon>
        <taxon>Bacillariophycidae</taxon>
        <taxon>Naviculales</taxon>
        <taxon>Naviculaceae</taxon>
        <taxon>Fistulifera</taxon>
    </lineage>
</organism>
<dbReference type="AlphaFoldDB" id="A0A1Z5KM82"/>
<keyword evidence="1" id="KW-0732">Signal</keyword>
<accession>A0A1Z5KM82</accession>
<dbReference type="PANTHER" id="PTHR36383">
    <property type="entry name" value="OS09G0529350 PROTEIN"/>
    <property type="match status" value="1"/>
</dbReference>
<feature type="signal peptide" evidence="1">
    <location>
        <begin position="1"/>
        <end position="19"/>
    </location>
</feature>
<keyword evidence="3" id="KW-1185">Reference proteome</keyword>
<gene>
    <name evidence="2" type="ORF">FisN_23Hh152</name>
</gene>
<dbReference type="OrthoDB" id="198474at2759"/>
<comment type="caution">
    <text evidence="2">The sequence shown here is derived from an EMBL/GenBank/DDBJ whole genome shotgun (WGS) entry which is preliminary data.</text>
</comment>
<dbReference type="PANTHER" id="PTHR36383:SF1">
    <property type="entry name" value="PROTEIN, PUTATIVE-RELATED"/>
    <property type="match status" value="1"/>
</dbReference>
<feature type="chain" id="PRO_5012532125" evidence="1">
    <location>
        <begin position="20"/>
        <end position="209"/>
    </location>
</feature>
<name>A0A1Z5KM82_FISSO</name>
<proteinExistence type="predicted"/>
<protein>
    <submittedName>
        <fullName evidence="2">Uncharacterized protein</fullName>
    </submittedName>
</protein>
<sequence>MRSLRYLLCCCMLCGVTQAFLVQSPSRSMSWRRSASKDEEASQLQPPSDNEQDNKFGFFQRIESVKCLVVGAVTGSIALAPFALLHDLLLVPSMIDSSGLAQFEFDTDAAAVQSGLFAIVYRYCIRTDTNSQLQDGVVGAFAITRTLSRIVLPSSCSAIPLYCGPPLGYLDWGVLGQLAVNGVESMAMFMATSSALNYCMERRIISKFD</sequence>
<reference evidence="2 3" key="1">
    <citation type="journal article" date="2015" name="Plant Cell">
        <title>Oil accumulation by the oleaginous diatom Fistulifera solaris as revealed by the genome and transcriptome.</title>
        <authorList>
            <person name="Tanaka T."/>
            <person name="Maeda Y."/>
            <person name="Veluchamy A."/>
            <person name="Tanaka M."/>
            <person name="Abida H."/>
            <person name="Marechal E."/>
            <person name="Bowler C."/>
            <person name="Muto M."/>
            <person name="Sunaga Y."/>
            <person name="Tanaka M."/>
            <person name="Yoshino T."/>
            <person name="Taniguchi T."/>
            <person name="Fukuda Y."/>
            <person name="Nemoto M."/>
            <person name="Matsumoto M."/>
            <person name="Wong P.S."/>
            <person name="Aburatani S."/>
            <person name="Fujibuchi W."/>
        </authorList>
    </citation>
    <scope>NUCLEOTIDE SEQUENCE [LARGE SCALE GENOMIC DNA]</scope>
    <source>
        <strain evidence="2 3">JPCC DA0580</strain>
    </source>
</reference>
<evidence type="ECO:0000256" key="1">
    <source>
        <dbReference type="SAM" id="SignalP"/>
    </source>
</evidence>
<evidence type="ECO:0000313" key="3">
    <source>
        <dbReference type="Proteomes" id="UP000198406"/>
    </source>
</evidence>
<dbReference type="InParanoid" id="A0A1Z5KM82"/>
<dbReference type="Proteomes" id="UP000198406">
    <property type="component" value="Unassembled WGS sequence"/>
</dbReference>
<evidence type="ECO:0000313" key="2">
    <source>
        <dbReference type="EMBL" id="GAX27389.1"/>
    </source>
</evidence>
<dbReference type="EMBL" id="BDSP01000257">
    <property type="protein sequence ID" value="GAX27389.1"/>
    <property type="molecule type" value="Genomic_DNA"/>
</dbReference>